<evidence type="ECO:0000313" key="9">
    <source>
        <dbReference type="EMBL" id="ONM38439.1"/>
    </source>
</evidence>
<keyword evidence="7" id="KW-0539">Nucleus</keyword>
<comment type="subcellular location">
    <subcellularLocation>
        <location evidence="1">Nucleus</location>
    </subcellularLocation>
</comment>
<evidence type="ECO:0000256" key="4">
    <source>
        <dbReference type="ARBA" id="ARBA00022771"/>
    </source>
</evidence>
<dbReference type="SMART" id="SM01336">
    <property type="entry name" value="zf-PARP"/>
    <property type="match status" value="2"/>
</dbReference>
<dbReference type="ExpressionAtlas" id="A0A1D6ND70">
    <property type="expression patterns" value="baseline and differential"/>
</dbReference>
<evidence type="ECO:0000256" key="5">
    <source>
        <dbReference type="ARBA" id="ARBA00022833"/>
    </source>
</evidence>
<dbReference type="InterPro" id="IPR006551">
    <property type="entry name" value="Polynucleotide_phosphatase"/>
</dbReference>
<feature type="domain" description="PARP-type" evidence="8">
    <location>
        <begin position="42"/>
        <end position="124"/>
    </location>
</feature>
<evidence type="ECO:0000256" key="1">
    <source>
        <dbReference type="ARBA" id="ARBA00004123"/>
    </source>
</evidence>
<dbReference type="GO" id="GO:0003677">
    <property type="term" value="F:DNA binding"/>
    <property type="evidence" value="ECO:0007669"/>
    <property type="project" value="UniProtKB-KW"/>
</dbReference>
<name>A0A1D6ND70_MAIZE</name>
<evidence type="ECO:0000256" key="3">
    <source>
        <dbReference type="ARBA" id="ARBA00022737"/>
    </source>
</evidence>
<gene>
    <name evidence="9" type="ORF">ZEAMMB73_Zm00001d043552</name>
</gene>
<evidence type="ECO:0000259" key="8">
    <source>
        <dbReference type="PROSITE" id="PS50064"/>
    </source>
</evidence>
<dbReference type="InterPro" id="IPR013954">
    <property type="entry name" value="PNK3P"/>
</dbReference>
<dbReference type="InterPro" id="IPR001510">
    <property type="entry name" value="Znf_PARP"/>
</dbReference>
<dbReference type="Gene3D" id="3.30.1740.10">
    <property type="entry name" value="Zinc finger, PARP-type"/>
    <property type="match status" value="2"/>
</dbReference>
<organism evidence="9">
    <name type="scientific">Zea mays</name>
    <name type="common">Maize</name>
    <dbReference type="NCBI Taxonomy" id="4577"/>
    <lineage>
        <taxon>Eukaryota</taxon>
        <taxon>Viridiplantae</taxon>
        <taxon>Streptophyta</taxon>
        <taxon>Embryophyta</taxon>
        <taxon>Tracheophyta</taxon>
        <taxon>Spermatophyta</taxon>
        <taxon>Magnoliopsida</taxon>
        <taxon>Liliopsida</taxon>
        <taxon>Poales</taxon>
        <taxon>Poaceae</taxon>
        <taxon>PACMAD clade</taxon>
        <taxon>Panicoideae</taxon>
        <taxon>Andropogonodae</taxon>
        <taxon>Andropogoneae</taxon>
        <taxon>Tripsacinae</taxon>
        <taxon>Zea</taxon>
    </lineage>
</organism>
<keyword evidence="4" id="KW-0863">Zinc-finger</keyword>
<dbReference type="Gene3D" id="3.40.50.1000">
    <property type="entry name" value="HAD superfamily/HAD-like"/>
    <property type="match status" value="1"/>
</dbReference>
<keyword evidence="3" id="KW-0677">Repeat</keyword>
<dbReference type="GO" id="GO:0008270">
    <property type="term" value="F:zinc ion binding"/>
    <property type="evidence" value="ECO:0007669"/>
    <property type="project" value="UniProtKB-KW"/>
</dbReference>
<dbReference type="FunFam" id="3.30.1740.10:FF:000006">
    <property type="entry name" value="Poly [ADP-ribose] polymerase"/>
    <property type="match status" value="1"/>
</dbReference>
<dbReference type="PANTHER" id="PTHR12083">
    <property type="entry name" value="BIFUNCTIONAL POLYNUCLEOTIDE PHOSPHATASE/KINASE"/>
    <property type="match status" value="1"/>
</dbReference>
<dbReference type="Pfam" id="PF00645">
    <property type="entry name" value="zf-PARP"/>
    <property type="match status" value="1"/>
</dbReference>
<keyword evidence="5" id="KW-0862">Zinc</keyword>
<dbReference type="InterPro" id="IPR036412">
    <property type="entry name" value="HAD-like_sf"/>
</dbReference>
<reference evidence="9" key="1">
    <citation type="submission" date="2015-12" db="EMBL/GenBank/DDBJ databases">
        <title>Update maize B73 reference genome by single molecule sequencing technologies.</title>
        <authorList>
            <consortium name="Maize Genome Sequencing Project"/>
            <person name="Ware D."/>
        </authorList>
    </citation>
    <scope>NUCLEOTIDE SEQUENCE [LARGE SCALE GENOMIC DNA]</scope>
    <source>
        <tissue evidence="9">Seedling</tissue>
    </source>
</reference>
<evidence type="ECO:0000256" key="7">
    <source>
        <dbReference type="ARBA" id="ARBA00023242"/>
    </source>
</evidence>
<sequence>MVVVPFSLRIARNPIRLRLLPVSAARFTRLAMSTTPPAAATISVEYAKSGRSICKGCSGVIASGALRLGASARDPRGFGATKWYHVSCLPSSSYPLGPIGSIKGFDSIKDHDRAELRELEKNHKRDNTAVSPPEEQRPKKARIQMFSPAEGVPDNVTVSVEYAKSGRSTCKGCSENIAKDLSCMQDHDRDKLHKLVEIHHVRFQNHKSDGKAADVLNESNLKREMAHSMDDSNEGAEKDLEGIKIHCMGEFEEGAEKNLEEAKLPAGNKMIGPSISFSLSDIKKEYKNATLPAHWKVFDTVIFREKEDGLHASSKIAAFDFDGCLANTSMKRYCVIFTNESNIERWKNKRQQAVDSKVGRLDNFIECVKAPIQVFIACGLGKGKGIPDDPYRKPNPGMWWLMAQHFNSGIKIDMDQSFYVGDAAGRENDHSDADIEFAKAIGLKFHVPEEYFGF</sequence>
<dbReference type="GO" id="GO:0006974">
    <property type="term" value="P:DNA damage response"/>
    <property type="evidence" value="ECO:0007669"/>
    <property type="project" value="UniProtKB-ARBA"/>
</dbReference>
<dbReference type="NCBIfam" id="TIGR01664">
    <property type="entry name" value="DNA-3'-Pase"/>
    <property type="match status" value="1"/>
</dbReference>
<protein>
    <submittedName>
        <fullName evidence="9">Diphosphonucleotide phosphatase2</fullName>
    </submittedName>
</protein>
<dbReference type="Pfam" id="PF08645">
    <property type="entry name" value="PNK3P"/>
    <property type="match status" value="1"/>
</dbReference>
<dbReference type="EMBL" id="CM007649">
    <property type="protein sequence ID" value="ONM38439.1"/>
    <property type="molecule type" value="Genomic_DNA"/>
</dbReference>
<evidence type="ECO:0000256" key="2">
    <source>
        <dbReference type="ARBA" id="ARBA00022723"/>
    </source>
</evidence>
<feature type="domain" description="PARP-type" evidence="8">
    <location>
        <begin position="158"/>
        <end position="180"/>
    </location>
</feature>
<dbReference type="PROSITE" id="PS50064">
    <property type="entry name" value="ZF_PARP_2"/>
    <property type="match status" value="2"/>
</dbReference>
<dbReference type="SUPFAM" id="SSF56784">
    <property type="entry name" value="HAD-like"/>
    <property type="match status" value="1"/>
</dbReference>
<dbReference type="InterPro" id="IPR023214">
    <property type="entry name" value="HAD_sf"/>
</dbReference>
<dbReference type="AlphaFoldDB" id="A0A1D6ND70"/>
<dbReference type="PANTHER" id="PTHR12083:SF9">
    <property type="entry name" value="BIFUNCTIONAL POLYNUCLEOTIDE PHOSPHATASE_KINASE"/>
    <property type="match status" value="1"/>
</dbReference>
<keyword evidence="2" id="KW-0479">Metal-binding</keyword>
<dbReference type="SUPFAM" id="SSF57716">
    <property type="entry name" value="Glucocorticoid receptor-like (DNA-binding domain)"/>
    <property type="match status" value="2"/>
</dbReference>
<evidence type="ECO:0000256" key="6">
    <source>
        <dbReference type="ARBA" id="ARBA00023125"/>
    </source>
</evidence>
<dbReference type="InterPro" id="IPR006549">
    <property type="entry name" value="HAD-SF_hydro_IIIA"/>
</dbReference>
<dbReference type="InterPro" id="IPR036957">
    <property type="entry name" value="Znf_PARP_sf"/>
</dbReference>
<proteinExistence type="predicted"/>
<dbReference type="NCBIfam" id="TIGR01662">
    <property type="entry name" value="HAD-SF-IIIA"/>
    <property type="match status" value="1"/>
</dbReference>
<accession>A0A1D6ND70</accession>
<keyword evidence="6" id="KW-0238">DNA-binding</keyword>
<dbReference type="GO" id="GO:0005634">
    <property type="term" value="C:nucleus"/>
    <property type="evidence" value="ECO:0007669"/>
    <property type="project" value="UniProtKB-SubCell"/>
</dbReference>